<dbReference type="OrthoDB" id="5496340at2"/>
<dbReference type="GO" id="GO:0004722">
    <property type="term" value="F:protein serine/threonine phosphatase activity"/>
    <property type="evidence" value="ECO:0007669"/>
    <property type="project" value="InterPro"/>
</dbReference>
<dbReference type="CDD" id="cd00143">
    <property type="entry name" value="PP2Cc"/>
    <property type="match status" value="1"/>
</dbReference>
<dbReference type="InterPro" id="IPR015655">
    <property type="entry name" value="PP2C"/>
</dbReference>
<organism evidence="2 3">
    <name type="scientific">Desulfosarcina widdelii</name>
    <dbReference type="NCBI Taxonomy" id="947919"/>
    <lineage>
        <taxon>Bacteria</taxon>
        <taxon>Pseudomonadati</taxon>
        <taxon>Thermodesulfobacteriota</taxon>
        <taxon>Desulfobacteria</taxon>
        <taxon>Desulfobacterales</taxon>
        <taxon>Desulfosarcinaceae</taxon>
        <taxon>Desulfosarcina</taxon>
    </lineage>
</organism>
<evidence type="ECO:0000259" key="1">
    <source>
        <dbReference type="PROSITE" id="PS51746"/>
    </source>
</evidence>
<gene>
    <name evidence="2" type="ORF">DSCW_39760</name>
</gene>
<dbReference type="SUPFAM" id="SSF81606">
    <property type="entry name" value="PP2C-like"/>
    <property type="match status" value="1"/>
</dbReference>
<evidence type="ECO:0000313" key="3">
    <source>
        <dbReference type="Proteomes" id="UP000427769"/>
    </source>
</evidence>
<dbReference type="Pfam" id="PF00481">
    <property type="entry name" value="PP2C"/>
    <property type="match status" value="1"/>
</dbReference>
<accession>A0A5K7Z8S7</accession>
<dbReference type="KEGG" id="dwd:DSCW_39760"/>
<dbReference type="InterPro" id="IPR036457">
    <property type="entry name" value="PPM-type-like_dom_sf"/>
</dbReference>
<dbReference type="SMART" id="SM00332">
    <property type="entry name" value="PP2Cc"/>
    <property type="match status" value="1"/>
</dbReference>
<proteinExistence type="predicted"/>
<dbReference type="SMART" id="SM00331">
    <property type="entry name" value="PP2C_SIG"/>
    <property type="match status" value="1"/>
</dbReference>
<reference evidence="2 3" key="1">
    <citation type="submission" date="2019-11" db="EMBL/GenBank/DDBJ databases">
        <title>Comparative genomics of hydrocarbon-degrading Desulfosarcina strains.</title>
        <authorList>
            <person name="Watanabe M."/>
            <person name="Kojima H."/>
            <person name="Fukui M."/>
        </authorList>
    </citation>
    <scope>NUCLEOTIDE SEQUENCE [LARGE SCALE GENOMIC DNA]</scope>
    <source>
        <strain evidence="2 3">PP31</strain>
    </source>
</reference>
<evidence type="ECO:0000313" key="2">
    <source>
        <dbReference type="EMBL" id="BBO76559.1"/>
    </source>
</evidence>
<name>A0A5K7Z8S7_9BACT</name>
<sequence length="284" mass="30731">MMIMAQAAGSSDIGKVRKANEDSFLINESIGLYVVADGMGGHRAGQVASRMAVEAIGTYMTAAAEKSSESEEMAVAQGVDEATQRLRQSITLANRRIYKQSLQDEACRGMGTTVSALYLAENTLITANVGDSPIYLLRNGEIENLYTPHTLLHERKKIPKSMEGKFSEGKLAHILTRAVGIRSEVGVDFVETQCFTDDIVVLCSDGLSGKIAPEEIRDLVCQNDSDSACKKLTDLANQRGGEDNITVIVVRIQSTNGDSSKTLLGRVIGIPAWIASLFRSKQRS</sequence>
<dbReference type="InterPro" id="IPR001932">
    <property type="entry name" value="PPM-type_phosphatase-like_dom"/>
</dbReference>
<protein>
    <submittedName>
        <fullName evidence="2">Protein phosphatase</fullName>
    </submittedName>
</protein>
<dbReference type="PROSITE" id="PS51746">
    <property type="entry name" value="PPM_2"/>
    <property type="match status" value="1"/>
</dbReference>
<dbReference type="AlphaFoldDB" id="A0A5K7Z8S7"/>
<dbReference type="PANTHER" id="PTHR47992">
    <property type="entry name" value="PROTEIN PHOSPHATASE"/>
    <property type="match status" value="1"/>
</dbReference>
<keyword evidence="3" id="KW-1185">Reference proteome</keyword>
<feature type="domain" description="PPM-type phosphatase" evidence="1">
    <location>
        <begin position="6"/>
        <end position="252"/>
    </location>
</feature>
<dbReference type="EMBL" id="AP021875">
    <property type="protein sequence ID" value="BBO76559.1"/>
    <property type="molecule type" value="Genomic_DNA"/>
</dbReference>
<dbReference type="Gene3D" id="3.60.40.10">
    <property type="entry name" value="PPM-type phosphatase domain"/>
    <property type="match status" value="1"/>
</dbReference>
<dbReference type="Proteomes" id="UP000427769">
    <property type="component" value="Chromosome"/>
</dbReference>